<organism evidence="1">
    <name type="scientific">Arundo donax</name>
    <name type="common">Giant reed</name>
    <name type="synonym">Donax arundinaceus</name>
    <dbReference type="NCBI Taxonomy" id="35708"/>
    <lineage>
        <taxon>Eukaryota</taxon>
        <taxon>Viridiplantae</taxon>
        <taxon>Streptophyta</taxon>
        <taxon>Embryophyta</taxon>
        <taxon>Tracheophyta</taxon>
        <taxon>Spermatophyta</taxon>
        <taxon>Magnoliopsida</taxon>
        <taxon>Liliopsida</taxon>
        <taxon>Poales</taxon>
        <taxon>Poaceae</taxon>
        <taxon>PACMAD clade</taxon>
        <taxon>Arundinoideae</taxon>
        <taxon>Arundineae</taxon>
        <taxon>Arundo</taxon>
    </lineage>
</organism>
<dbReference type="AlphaFoldDB" id="A0A0A9CLT9"/>
<name>A0A0A9CLT9_ARUDO</name>
<sequence>MPVAFHIPILYKPIVRILFRLPPISRFIRANQSAITILTLQPDLTILLTLIVFMIP</sequence>
<reference evidence="1" key="1">
    <citation type="submission" date="2014-09" db="EMBL/GenBank/DDBJ databases">
        <authorList>
            <person name="Magalhaes I.L.F."/>
            <person name="Oliveira U."/>
            <person name="Santos F.R."/>
            <person name="Vidigal T.H.D.A."/>
            <person name="Brescovit A.D."/>
            <person name="Santos A.J."/>
        </authorList>
    </citation>
    <scope>NUCLEOTIDE SEQUENCE</scope>
    <source>
        <tissue evidence="1">Shoot tissue taken approximately 20 cm above the soil surface</tissue>
    </source>
</reference>
<dbReference type="EMBL" id="GBRH01220641">
    <property type="protein sequence ID" value="JAD77254.1"/>
    <property type="molecule type" value="Transcribed_RNA"/>
</dbReference>
<accession>A0A0A9CLT9</accession>
<evidence type="ECO:0000313" key="1">
    <source>
        <dbReference type="EMBL" id="JAD77254.1"/>
    </source>
</evidence>
<proteinExistence type="predicted"/>
<protein>
    <submittedName>
        <fullName evidence="1">TIDP3108</fullName>
    </submittedName>
</protein>
<reference evidence="1" key="2">
    <citation type="journal article" date="2015" name="Data Brief">
        <title>Shoot transcriptome of the giant reed, Arundo donax.</title>
        <authorList>
            <person name="Barrero R.A."/>
            <person name="Guerrero F.D."/>
            <person name="Moolhuijzen P."/>
            <person name="Goolsby J.A."/>
            <person name="Tidwell J."/>
            <person name="Bellgard S.E."/>
            <person name="Bellgard M.I."/>
        </authorList>
    </citation>
    <scope>NUCLEOTIDE SEQUENCE</scope>
    <source>
        <tissue evidence="1">Shoot tissue taken approximately 20 cm above the soil surface</tissue>
    </source>
</reference>